<reference evidence="2" key="1">
    <citation type="journal article" date="2014" name="Front. Microbiol.">
        <title>High frequency of phylogenetically diverse reductive dehalogenase-homologous genes in deep subseafloor sedimentary metagenomes.</title>
        <authorList>
            <person name="Kawai M."/>
            <person name="Futagami T."/>
            <person name="Toyoda A."/>
            <person name="Takaki Y."/>
            <person name="Nishi S."/>
            <person name="Hori S."/>
            <person name="Arai W."/>
            <person name="Tsubouchi T."/>
            <person name="Morono Y."/>
            <person name="Uchiyama I."/>
            <person name="Ito T."/>
            <person name="Fujiyama A."/>
            <person name="Inagaki F."/>
            <person name="Takami H."/>
        </authorList>
    </citation>
    <scope>NUCLEOTIDE SEQUENCE</scope>
    <source>
        <strain evidence="2">Expedition CK06-06</strain>
    </source>
</reference>
<dbReference type="EMBL" id="BARS01022623">
    <property type="protein sequence ID" value="GAG02144.1"/>
    <property type="molecule type" value="Genomic_DNA"/>
</dbReference>
<dbReference type="InterPro" id="IPR015330">
    <property type="entry name" value="DNA_primase/pol_bifunc_N"/>
</dbReference>
<organism evidence="2">
    <name type="scientific">marine sediment metagenome</name>
    <dbReference type="NCBI Taxonomy" id="412755"/>
    <lineage>
        <taxon>unclassified sequences</taxon>
        <taxon>metagenomes</taxon>
        <taxon>ecological metagenomes</taxon>
    </lineage>
</organism>
<proteinExistence type="predicted"/>
<gene>
    <name evidence="2" type="ORF">S01H1_36146</name>
</gene>
<dbReference type="Pfam" id="PF09250">
    <property type="entry name" value="Prim-Pol"/>
    <property type="match status" value="1"/>
</dbReference>
<dbReference type="AlphaFoldDB" id="X0U8M1"/>
<sequence>GLLVLDADDEKTFREIGARLRADGIDPWVVQRPPNGSPHDGGGHFYLRTPRAVKSARIGSALEIKAQGKYVLAPPSLHPQRGLYRFVKRPPVIFTLPSLDALPWLGLEPAELPRPGMPRLALRLLAGDPDYVGRYDTRSEAEAAVCCALANAGFTFGQALALFESWTGPGKFRELAEKRQESARRYFALTWRNATAFVRDNPSPHKQLAQRLKAWALSRPWPGRTGAYDRAIYLAHCTIVERCAQQPYGASARELAELAGVSSGTAARAN</sequence>
<protein>
    <recommendedName>
        <fullName evidence="1">DNA primase/polymerase bifunctional N-terminal domain-containing protein</fullName>
    </recommendedName>
</protein>
<name>X0U8M1_9ZZZZ</name>
<feature type="non-terminal residue" evidence="2">
    <location>
        <position position="1"/>
    </location>
</feature>
<dbReference type="SUPFAM" id="SSF56747">
    <property type="entry name" value="Prim-pol domain"/>
    <property type="match status" value="1"/>
</dbReference>
<comment type="caution">
    <text evidence="2">The sequence shown here is derived from an EMBL/GenBank/DDBJ whole genome shotgun (WGS) entry which is preliminary data.</text>
</comment>
<evidence type="ECO:0000313" key="2">
    <source>
        <dbReference type="EMBL" id="GAG02144.1"/>
    </source>
</evidence>
<feature type="non-terminal residue" evidence="2">
    <location>
        <position position="270"/>
    </location>
</feature>
<feature type="domain" description="DNA primase/polymerase bifunctional N-terminal" evidence="1">
    <location>
        <begin position="1"/>
        <end position="113"/>
    </location>
</feature>
<accession>X0U8M1</accession>
<evidence type="ECO:0000259" key="1">
    <source>
        <dbReference type="Pfam" id="PF09250"/>
    </source>
</evidence>